<reference evidence="2" key="2">
    <citation type="submission" date="2015-01" db="EMBL/GenBank/DDBJ databases">
        <title>Evolutionary Origins and Diversification of the Mycorrhizal Mutualists.</title>
        <authorList>
            <consortium name="DOE Joint Genome Institute"/>
            <consortium name="Mycorrhizal Genomics Consortium"/>
            <person name="Kohler A."/>
            <person name="Kuo A."/>
            <person name="Nagy L.G."/>
            <person name="Floudas D."/>
            <person name="Copeland A."/>
            <person name="Barry K.W."/>
            <person name="Cichocki N."/>
            <person name="Veneault-Fourrey C."/>
            <person name="LaButti K."/>
            <person name="Lindquist E.A."/>
            <person name="Lipzen A."/>
            <person name="Lundell T."/>
            <person name="Morin E."/>
            <person name="Murat C."/>
            <person name="Riley R."/>
            <person name="Ohm R."/>
            <person name="Sun H."/>
            <person name="Tunlid A."/>
            <person name="Henrissat B."/>
            <person name="Grigoriev I.V."/>
            <person name="Hibbett D.S."/>
            <person name="Martin F."/>
        </authorList>
    </citation>
    <scope>NUCLEOTIDE SEQUENCE [LARGE SCALE GENOMIC DNA]</scope>
    <source>
        <strain evidence="2">Ve08.2h10</strain>
    </source>
</reference>
<name>A0A0D0DK61_9AGAM</name>
<reference evidence="1 2" key="1">
    <citation type="submission" date="2014-04" db="EMBL/GenBank/DDBJ databases">
        <authorList>
            <consortium name="DOE Joint Genome Institute"/>
            <person name="Kuo A."/>
            <person name="Kohler A."/>
            <person name="Jargeat P."/>
            <person name="Nagy L.G."/>
            <person name="Floudas D."/>
            <person name="Copeland A."/>
            <person name="Barry K.W."/>
            <person name="Cichocki N."/>
            <person name="Veneault-Fourrey C."/>
            <person name="LaButti K."/>
            <person name="Lindquist E.A."/>
            <person name="Lipzen A."/>
            <person name="Lundell T."/>
            <person name="Morin E."/>
            <person name="Murat C."/>
            <person name="Sun H."/>
            <person name="Tunlid A."/>
            <person name="Henrissat B."/>
            <person name="Grigoriev I.V."/>
            <person name="Hibbett D.S."/>
            <person name="Martin F."/>
            <person name="Nordberg H.P."/>
            <person name="Cantor M.N."/>
            <person name="Hua S.X."/>
        </authorList>
    </citation>
    <scope>NUCLEOTIDE SEQUENCE [LARGE SCALE GENOMIC DNA]</scope>
    <source>
        <strain evidence="1 2">Ve08.2h10</strain>
    </source>
</reference>
<keyword evidence="2" id="KW-1185">Reference proteome</keyword>
<dbReference type="HOGENOM" id="CLU_2216193_0_0_1"/>
<dbReference type="InParanoid" id="A0A0D0DK61"/>
<organism evidence="1 2">
    <name type="scientific">Paxillus rubicundulus Ve08.2h10</name>
    <dbReference type="NCBI Taxonomy" id="930991"/>
    <lineage>
        <taxon>Eukaryota</taxon>
        <taxon>Fungi</taxon>
        <taxon>Dikarya</taxon>
        <taxon>Basidiomycota</taxon>
        <taxon>Agaricomycotina</taxon>
        <taxon>Agaricomycetes</taxon>
        <taxon>Agaricomycetidae</taxon>
        <taxon>Boletales</taxon>
        <taxon>Paxilineae</taxon>
        <taxon>Paxillaceae</taxon>
        <taxon>Paxillus</taxon>
    </lineage>
</organism>
<feature type="non-terminal residue" evidence="1">
    <location>
        <position position="1"/>
    </location>
</feature>
<dbReference type="Proteomes" id="UP000054538">
    <property type="component" value="Unassembled WGS sequence"/>
</dbReference>
<sequence>MVLLIDRCSFCGQSGHPVQLTKEGNKWMYQPLSVCPLAITFSLGAAAKSTKNSPLTNTPVHCSICPPSTGDCAVIWKYNVMYHLGMVHSEQNPAQPLPDNLVKAMNI</sequence>
<gene>
    <name evidence="1" type="ORF">PAXRUDRAFT_797043</name>
</gene>
<accession>A0A0D0DK61</accession>
<dbReference type="AlphaFoldDB" id="A0A0D0DK61"/>
<evidence type="ECO:0000313" key="2">
    <source>
        <dbReference type="Proteomes" id="UP000054538"/>
    </source>
</evidence>
<protein>
    <submittedName>
        <fullName evidence="1">Uncharacterized protein</fullName>
    </submittedName>
</protein>
<dbReference type="OrthoDB" id="2669184at2759"/>
<dbReference type="EMBL" id="KN825376">
    <property type="protein sequence ID" value="KIK91538.1"/>
    <property type="molecule type" value="Genomic_DNA"/>
</dbReference>
<proteinExistence type="predicted"/>
<evidence type="ECO:0000313" key="1">
    <source>
        <dbReference type="EMBL" id="KIK91538.1"/>
    </source>
</evidence>